<dbReference type="EMBL" id="JBCITK010000001">
    <property type="protein sequence ID" value="MEN0642023.1"/>
    <property type="molecule type" value="Genomic_DNA"/>
</dbReference>
<dbReference type="RefSeq" id="WP_203088702.1">
    <property type="nucleotide sequence ID" value="NZ_JBCITK010000001.1"/>
</dbReference>
<name>A0ABU9VDQ0_9BACI</name>
<evidence type="ECO:0000313" key="2">
    <source>
        <dbReference type="EMBL" id="MEN0642023.1"/>
    </source>
</evidence>
<accession>A0ABU9VDQ0</accession>
<keyword evidence="1" id="KW-0812">Transmembrane</keyword>
<keyword evidence="1" id="KW-0472">Membrane</keyword>
<protein>
    <submittedName>
        <fullName evidence="2">Uncharacterized protein</fullName>
    </submittedName>
</protein>
<feature type="transmembrane region" description="Helical" evidence="1">
    <location>
        <begin position="12"/>
        <end position="29"/>
    </location>
</feature>
<keyword evidence="3" id="KW-1185">Reference proteome</keyword>
<proteinExistence type="predicted"/>
<evidence type="ECO:0000256" key="1">
    <source>
        <dbReference type="SAM" id="Phobius"/>
    </source>
</evidence>
<comment type="caution">
    <text evidence="2">The sequence shown here is derived from an EMBL/GenBank/DDBJ whole genome shotgun (WGS) entry which is preliminary data.</text>
</comment>
<evidence type="ECO:0000313" key="3">
    <source>
        <dbReference type="Proteomes" id="UP001418796"/>
    </source>
</evidence>
<sequence length="63" mass="7215">MNMNVLRTIRILMNVVLLVLAILHIAGFITISPTLLLILATIVLISIFFTRRAETKEKHEQKE</sequence>
<organism evidence="2 3">
    <name type="scientific">Alkalicoccobacillus gibsonii</name>
    <dbReference type="NCBI Taxonomy" id="79881"/>
    <lineage>
        <taxon>Bacteria</taxon>
        <taxon>Bacillati</taxon>
        <taxon>Bacillota</taxon>
        <taxon>Bacilli</taxon>
        <taxon>Bacillales</taxon>
        <taxon>Bacillaceae</taxon>
        <taxon>Alkalicoccobacillus</taxon>
    </lineage>
</organism>
<gene>
    <name evidence="2" type="ORF">MKY91_02455</name>
</gene>
<keyword evidence="1" id="KW-1133">Transmembrane helix</keyword>
<reference evidence="2 3" key="1">
    <citation type="submission" date="2024-03" db="EMBL/GenBank/DDBJ databases">
        <title>Bacilli Hybrid Assemblies.</title>
        <authorList>
            <person name="Kovac J."/>
        </authorList>
    </citation>
    <scope>NUCLEOTIDE SEQUENCE [LARGE SCALE GENOMIC DNA]</scope>
    <source>
        <strain evidence="2 3">FSL R7-0666</strain>
    </source>
</reference>
<dbReference type="Proteomes" id="UP001418796">
    <property type="component" value="Unassembled WGS sequence"/>
</dbReference>